<organism evidence="2 3">
    <name type="scientific">Staphylococcus pettenkoferi</name>
    <dbReference type="NCBI Taxonomy" id="170573"/>
    <lineage>
        <taxon>Bacteria</taxon>
        <taxon>Bacillati</taxon>
        <taxon>Bacillota</taxon>
        <taxon>Bacilli</taxon>
        <taxon>Bacillales</taxon>
        <taxon>Staphylococcaceae</taxon>
        <taxon>Staphylococcus</taxon>
    </lineage>
</organism>
<comment type="caution">
    <text evidence="2">The sequence shown here is derived from an EMBL/GenBank/DDBJ whole genome shotgun (WGS) entry which is preliminary data.</text>
</comment>
<evidence type="ECO:0000256" key="1">
    <source>
        <dbReference type="SAM" id="MobiDB-lite"/>
    </source>
</evidence>
<dbReference type="STRING" id="170573.GCA_001076995_01455"/>
<feature type="compositionally biased region" description="Low complexity" evidence="1">
    <location>
        <begin position="10"/>
        <end position="30"/>
    </location>
</feature>
<dbReference type="EMBL" id="PNGG01000002">
    <property type="protein sequence ID" value="PMC19511.1"/>
    <property type="molecule type" value="Genomic_DNA"/>
</dbReference>
<protein>
    <submittedName>
        <fullName evidence="2">Uncharacterized protein</fullName>
    </submittedName>
</protein>
<dbReference type="Proteomes" id="UP000235748">
    <property type="component" value="Unassembled WGS sequence"/>
</dbReference>
<evidence type="ECO:0000313" key="3">
    <source>
        <dbReference type="Proteomes" id="UP000235748"/>
    </source>
</evidence>
<gene>
    <name evidence="2" type="ORF">CJ235_03900</name>
</gene>
<accession>A0A2N6QIT8</accession>
<evidence type="ECO:0000313" key="2">
    <source>
        <dbReference type="EMBL" id="PMC19511.1"/>
    </source>
</evidence>
<feature type="region of interest" description="Disordered" evidence="1">
    <location>
        <begin position="1"/>
        <end position="75"/>
    </location>
</feature>
<name>A0A2N6QIT8_9STAP</name>
<reference evidence="2 3" key="1">
    <citation type="submission" date="2017-09" db="EMBL/GenBank/DDBJ databases">
        <title>Bacterial strain isolated from the female urinary microbiota.</title>
        <authorList>
            <person name="Thomas-White K."/>
            <person name="Kumar N."/>
            <person name="Forster S."/>
            <person name="Putonti C."/>
            <person name="Lawley T."/>
            <person name="Wolfe A.J."/>
        </authorList>
    </citation>
    <scope>NUCLEOTIDE SEQUENCE [LARGE SCALE GENOMIC DNA]</scope>
    <source>
        <strain evidence="2 3">UMB0834</strain>
    </source>
</reference>
<dbReference type="AlphaFoldDB" id="A0A2N6QIT8"/>
<sequence>MQQNNQEEVQSANNQQVYQNQQATQQPPVNKARQQAINEGIDFDNPTDEEIERMRELSKQSPYGLQEPILTGPNE</sequence>
<proteinExistence type="predicted"/>
<feature type="compositionally biased region" description="Acidic residues" evidence="1">
    <location>
        <begin position="41"/>
        <end position="51"/>
    </location>
</feature>